<dbReference type="RefSeq" id="WP_054361482.1">
    <property type="nucleotide sequence ID" value="NZ_LJYW01000001.1"/>
</dbReference>
<sequence length="629" mass="68050">MAITLQALKQAVTGTDGNLGLGPDKGKGKEKLIVVRSNTGFFGRIAEMMQPKKEQAAVKSEVVKTLKSAYPGLGSHIDDTIGGLKGKPLTARVVRDLIKMGEFGNKADGLGPVAQDGGQVDLLGSRRRQPEGQVQQGSDQQVDSQVQGGNVPGSEQGVGHSGQVGSGGNVQSQGSDRTDGTRTPPRPDPFKVRAGGFASVDEMREAATRFLKNGGLEGRSSEKLKDFARCINDRNDCDALLSVAKFGRDGLKYAMAMANDPALSSAYGKAQNSPEWAHAKSELQKNNPEKYALYSQHRFGSEALALVGQAHIGLSESLGHVADVLKDHKAGRLDRNAAGVRMREVCQEQAASLNKRLDQIDANLVMLRDPEFLQGLNEEQLQSVLDMITKLMSMKTAMLDKNGPYQEVYALFALGSTEPFALLDNLDNAFGNKDHVDQIQPDWTSKPPPMPPRPTTQQSGSSSQVPTFTPAQALKFNAVDLGKPGAPEAYLKAHGIKLTDDNDNALSPQQINRIAVDTLNMHTLLSQTGFDLARAKTELSDNQFATVTRSLDRIRSGIVDQLMTEMTDADFKVVVTDGTITFEHTGTNPFDGDVAKRRFEERLDAIFTETTNPFGVDTERLFGRKIASS</sequence>
<comment type="caution">
    <text evidence="2">The sequence shown here is derived from an EMBL/GenBank/DDBJ whole genome shotgun (WGS) entry which is preliminary data.</text>
</comment>
<keyword evidence="3" id="KW-1185">Reference proteome</keyword>
<proteinExistence type="predicted"/>
<feature type="region of interest" description="Disordered" evidence="1">
    <location>
        <begin position="127"/>
        <end position="197"/>
    </location>
</feature>
<protein>
    <submittedName>
        <fullName evidence="2">Uncharacterized protein</fullName>
    </submittedName>
</protein>
<dbReference type="STRING" id="665126.ABB55_26335"/>
<organism evidence="2 3">
    <name type="scientific">Prosthecodimorpha hirschii</name>
    <dbReference type="NCBI Taxonomy" id="665126"/>
    <lineage>
        <taxon>Bacteria</taxon>
        <taxon>Pseudomonadati</taxon>
        <taxon>Pseudomonadota</taxon>
        <taxon>Alphaproteobacteria</taxon>
        <taxon>Hyphomicrobiales</taxon>
        <taxon>Ancalomicrobiaceae</taxon>
        <taxon>Prosthecodimorpha</taxon>
    </lineage>
</organism>
<feature type="compositionally biased region" description="Polar residues" evidence="1">
    <location>
        <begin position="455"/>
        <end position="466"/>
    </location>
</feature>
<evidence type="ECO:0000313" key="3">
    <source>
        <dbReference type="Proteomes" id="UP000048984"/>
    </source>
</evidence>
<gene>
    <name evidence="2" type="ORF">ABB55_26335</name>
</gene>
<feature type="compositionally biased region" description="Gly residues" evidence="1">
    <location>
        <begin position="159"/>
        <end position="168"/>
    </location>
</feature>
<accession>A0A0P6VVQ0</accession>
<dbReference type="AlphaFoldDB" id="A0A0P6VVQ0"/>
<reference evidence="2 3" key="2">
    <citation type="submission" date="2015-10" db="EMBL/GenBank/DDBJ databases">
        <title>Draft Genome Sequence of Prosthecomicrobium hirschii ATCC 27832.</title>
        <authorList>
            <person name="Daniel J."/>
            <person name="Givan S.A."/>
            <person name="Brun Y.V."/>
            <person name="Brown P.J."/>
        </authorList>
    </citation>
    <scope>NUCLEOTIDE SEQUENCE [LARGE SCALE GENOMIC DNA]</scope>
    <source>
        <strain evidence="2 3">16</strain>
    </source>
</reference>
<evidence type="ECO:0000256" key="1">
    <source>
        <dbReference type="SAM" id="MobiDB-lite"/>
    </source>
</evidence>
<feature type="region of interest" description="Disordered" evidence="1">
    <location>
        <begin position="433"/>
        <end position="466"/>
    </location>
</feature>
<dbReference type="EMBL" id="LJYW01000001">
    <property type="protein sequence ID" value="KPL55316.1"/>
    <property type="molecule type" value="Genomic_DNA"/>
</dbReference>
<feature type="compositionally biased region" description="Low complexity" evidence="1">
    <location>
        <begin position="132"/>
        <end position="158"/>
    </location>
</feature>
<reference evidence="2 3" key="1">
    <citation type="submission" date="2015-09" db="EMBL/GenBank/DDBJ databases">
        <authorList>
            <person name="Jackson K.R."/>
            <person name="Lunt B.L."/>
            <person name="Fisher J.N.B."/>
            <person name="Gardner A.V."/>
            <person name="Bailey M.E."/>
            <person name="Deus L.M."/>
            <person name="Earl A.S."/>
            <person name="Gibby P.D."/>
            <person name="Hartmann K.A."/>
            <person name="Liu J.E."/>
            <person name="Manci A.M."/>
            <person name="Nielsen D.A."/>
            <person name="Solomon M.B."/>
            <person name="Breakwell D.P."/>
            <person name="Burnett S.H."/>
            <person name="Grose J.H."/>
        </authorList>
    </citation>
    <scope>NUCLEOTIDE SEQUENCE [LARGE SCALE GENOMIC DNA]</scope>
    <source>
        <strain evidence="2 3">16</strain>
    </source>
</reference>
<evidence type="ECO:0000313" key="2">
    <source>
        <dbReference type="EMBL" id="KPL55316.1"/>
    </source>
</evidence>
<name>A0A0P6VVQ0_9HYPH</name>
<dbReference type="Proteomes" id="UP000048984">
    <property type="component" value="Unassembled WGS sequence"/>
</dbReference>